<proteinExistence type="predicted"/>
<protein>
    <submittedName>
        <fullName evidence="1">Uncharacterized protein</fullName>
    </submittedName>
</protein>
<organism evidence="1 2">
    <name type="scientific">Plakobranchus ocellatus</name>
    <dbReference type="NCBI Taxonomy" id="259542"/>
    <lineage>
        <taxon>Eukaryota</taxon>
        <taxon>Metazoa</taxon>
        <taxon>Spiralia</taxon>
        <taxon>Lophotrochozoa</taxon>
        <taxon>Mollusca</taxon>
        <taxon>Gastropoda</taxon>
        <taxon>Heterobranchia</taxon>
        <taxon>Euthyneura</taxon>
        <taxon>Panpulmonata</taxon>
        <taxon>Sacoglossa</taxon>
        <taxon>Placobranchoidea</taxon>
        <taxon>Plakobranchidae</taxon>
        <taxon>Plakobranchus</taxon>
    </lineage>
</organism>
<name>A0AAV4D4H3_9GAST</name>
<comment type="caution">
    <text evidence="1">The sequence shown here is derived from an EMBL/GenBank/DDBJ whole genome shotgun (WGS) entry which is preliminary data.</text>
</comment>
<sequence>MIISLAGSSVRPRFMSIIAGGDLVFSTENETIARVQVDSGTFVFDKSDLTAPKPNAAVLDNFTVEPDSALLDLDKDHLTEDQALDLDQDVPEEETYSLQLKSTTCQFFSAKLWIKDANSFCCSNGQVKFSPLQPHPNDEQGRILEFQEK</sequence>
<dbReference type="AlphaFoldDB" id="A0AAV4D4H3"/>
<dbReference type="Proteomes" id="UP000735302">
    <property type="component" value="Unassembled WGS sequence"/>
</dbReference>
<reference evidence="1 2" key="1">
    <citation type="journal article" date="2021" name="Elife">
        <title>Chloroplast acquisition without the gene transfer in kleptoplastic sea slugs, Plakobranchus ocellatus.</title>
        <authorList>
            <person name="Maeda T."/>
            <person name="Takahashi S."/>
            <person name="Yoshida T."/>
            <person name="Shimamura S."/>
            <person name="Takaki Y."/>
            <person name="Nagai Y."/>
            <person name="Toyoda A."/>
            <person name="Suzuki Y."/>
            <person name="Arimoto A."/>
            <person name="Ishii H."/>
            <person name="Satoh N."/>
            <person name="Nishiyama T."/>
            <person name="Hasebe M."/>
            <person name="Maruyama T."/>
            <person name="Minagawa J."/>
            <person name="Obokata J."/>
            <person name="Shigenobu S."/>
        </authorList>
    </citation>
    <scope>NUCLEOTIDE SEQUENCE [LARGE SCALE GENOMIC DNA]</scope>
</reference>
<gene>
    <name evidence="1" type="ORF">PoB_006557400</name>
</gene>
<keyword evidence="2" id="KW-1185">Reference proteome</keyword>
<evidence type="ECO:0000313" key="2">
    <source>
        <dbReference type="Proteomes" id="UP000735302"/>
    </source>
</evidence>
<dbReference type="EMBL" id="BLXT01007389">
    <property type="protein sequence ID" value="GFO39069.1"/>
    <property type="molecule type" value="Genomic_DNA"/>
</dbReference>
<accession>A0AAV4D4H3</accession>
<evidence type="ECO:0000313" key="1">
    <source>
        <dbReference type="EMBL" id="GFO39069.1"/>
    </source>
</evidence>